<evidence type="ECO:0000256" key="4">
    <source>
        <dbReference type="ARBA" id="ARBA00022631"/>
    </source>
</evidence>
<dbReference type="PANTHER" id="PTHR43466">
    <property type="entry name" value="2-OXO-4-HYDROXY-4-CARBOXY-5-UREIDOIMIDAZOLINE DECARBOXYLASE-RELATED"/>
    <property type="match status" value="1"/>
</dbReference>
<keyword evidence="5" id="KW-0210">Decarboxylase</keyword>
<dbReference type="GO" id="GO:0051997">
    <property type="term" value="F:2-oxo-4-hydroxy-4-carboxy-5-ureidoimidazoline decarboxylase activity"/>
    <property type="evidence" value="ECO:0007669"/>
    <property type="project" value="UniProtKB-EC"/>
</dbReference>
<evidence type="ECO:0000256" key="5">
    <source>
        <dbReference type="ARBA" id="ARBA00022793"/>
    </source>
</evidence>
<evidence type="ECO:0000256" key="2">
    <source>
        <dbReference type="ARBA" id="ARBA00004754"/>
    </source>
</evidence>
<dbReference type="EC" id="4.1.1.97" evidence="3"/>
<sequence length="169" mass="19019">MHTVEQINCFKKDTFLQAFGDVAEHSPWVAERAFAALPYRNRDAVISAFEAAMQFASRDEQIALIRAHPDLAGKAARAGVVAEDSKKEQAGAGLDTLTDAEYARFTDLNDRYREKFGFPFIFAVKGATKHMILAAFEDRIEHTPDAEFAMALSQISRIFRFRLEERIAS</sequence>
<dbReference type="GO" id="GO:0019628">
    <property type="term" value="P:urate catabolic process"/>
    <property type="evidence" value="ECO:0007669"/>
    <property type="project" value="UniProtKB-UniPathway"/>
</dbReference>
<dbReference type="SUPFAM" id="SSF158694">
    <property type="entry name" value="UraD-Like"/>
    <property type="match status" value="1"/>
</dbReference>
<comment type="caution">
    <text evidence="8">The sequence shown here is derived from an EMBL/GenBank/DDBJ whole genome shotgun (WGS) entry which is preliminary data.</text>
</comment>
<keyword evidence="9" id="KW-1185">Reference proteome</keyword>
<dbReference type="NCBIfam" id="TIGR03164">
    <property type="entry name" value="UHCUDC"/>
    <property type="match status" value="1"/>
</dbReference>
<dbReference type="GO" id="GO:0006144">
    <property type="term" value="P:purine nucleobase metabolic process"/>
    <property type="evidence" value="ECO:0007669"/>
    <property type="project" value="UniProtKB-KW"/>
</dbReference>
<comment type="pathway">
    <text evidence="2">Purine metabolism; urate degradation; (S)-allantoin from urate: step 3/3.</text>
</comment>
<dbReference type="RefSeq" id="WP_145340509.1">
    <property type="nucleotide sequence ID" value="NZ_SMLY01000087.1"/>
</dbReference>
<feature type="domain" description="Oxo-4-hydroxy-4-carboxy-5-ureidoimidazoline decarboxylase" evidence="7">
    <location>
        <begin position="11"/>
        <end position="164"/>
    </location>
</feature>
<dbReference type="AlphaFoldDB" id="A0A562TH77"/>
<dbReference type="InterPro" id="IPR018020">
    <property type="entry name" value="OHCU_decarboxylase"/>
</dbReference>
<gene>
    <name evidence="8" type="ORF">JM93_00550</name>
</gene>
<evidence type="ECO:0000313" key="9">
    <source>
        <dbReference type="Proteomes" id="UP000320593"/>
    </source>
</evidence>
<dbReference type="InterPro" id="IPR017580">
    <property type="entry name" value="OHCU_decarboxylase-1"/>
</dbReference>
<evidence type="ECO:0000256" key="1">
    <source>
        <dbReference type="ARBA" id="ARBA00001163"/>
    </source>
</evidence>
<keyword evidence="4" id="KW-0659">Purine metabolism</keyword>
<dbReference type="OrthoDB" id="9800909at2"/>
<organism evidence="8 9">
    <name type="scientific">Roseibium hamelinense</name>
    <dbReference type="NCBI Taxonomy" id="150831"/>
    <lineage>
        <taxon>Bacteria</taxon>
        <taxon>Pseudomonadati</taxon>
        <taxon>Pseudomonadota</taxon>
        <taxon>Alphaproteobacteria</taxon>
        <taxon>Hyphomicrobiales</taxon>
        <taxon>Stappiaceae</taxon>
        <taxon>Roseibium</taxon>
    </lineage>
</organism>
<dbReference type="Pfam" id="PF09349">
    <property type="entry name" value="OHCU_decarbox"/>
    <property type="match status" value="1"/>
</dbReference>
<dbReference type="Proteomes" id="UP000320593">
    <property type="component" value="Unassembled WGS sequence"/>
</dbReference>
<evidence type="ECO:0000313" key="8">
    <source>
        <dbReference type="EMBL" id="TWI92997.1"/>
    </source>
</evidence>
<evidence type="ECO:0000256" key="3">
    <source>
        <dbReference type="ARBA" id="ARBA00012257"/>
    </source>
</evidence>
<dbReference type="GO" id="GO:0000255">
    <property type="term" value="P:allantoin metabolic process"/>
    <property type="evidence" value="ECO:0007669"/>
    <property type="project" value="InterPro"/>
</dbReference>
<evidence type="ECO:0000259" key="7">
    <source>
        <dbReference type="Pfam" id="PF09349"/>
    </source>
</evidence>
<accession>A0A562TH77</accession>
<dbReference type="InterPro" id="IPR036778">
    <property type="entry name" value="OHCU_decarboxylase_sf"/>
</dbReference>
<evidence type="ECO:0000256" key="6">
    <source>
        <dbReference type="ARBA" id="ARBA00023239"/>
    </source>
</evidence>
<proteinExistence type="predicted"/>
<dbReference type="Gene3D" id="1.10.3330.10">
    <property type="entry name" value="Oxo-4-hydroxy-4-carboxy-5-ureidoimidazoline decarboxylase"/>
    <property type="match status" value="1"/>
</dbReference>
<dbReference type="PANTHER" id="PTHR43466:SF1">
    <property type="entry name" value="2-OXO-4-HYDROXY-4-CARBOXY-5-UREIDOIMIDAZOLINE DECARBOXYLASE-RELATED"/>
    <property type="match status" value="1"/>
</dbReference>
<dbReference type="UniPathway" id="UPA00394">
    <property type="reaction ID" value="UER00652"/>
</dbReference>
<protein>
    <recommendedName>
        <fullName evidence="3">2-oxo-4-hydroxy-4-carboxy-5-ureidoimidazoline decarboxylase</fullName>
        <ecNumber evidence="3">4.1.1.97</ecNumber>
    </recommendedName>
</protein>
<name>A0A562TH77_9HYPH</name>
<reference evidence="8 9" key="1">
    <citation type="submission" date="2019-07" db="EMBL/GenBank/DDBJ databases">
        <title>Genomic Encyclopedia of Archaeal and Bacterial Type Strains, Phase II (KMG-II): from individual species to whole genera.</title>
        <authorList>
            <person name="Goeker M."/>
        </authorList>
    </citation>
    <scope>NUCLEOTIDE SEQUENCE [LARGE SCALE GENOMIC DNA]</scope>
    <source>
        <strain evidence="8 9">ATCC BAA-252</strain>
    </source>
</reference>
<keyword evidence="6" id="KW-0456">Lyase</keyword>
<comment type="catalytic activity">
    <reaction evidence="1">
        <text>5-hydroxy-2-oxo-4-ureido-2,5-dihydro-1H-imidazole-5-carboxylate + H(+) = (S)-allantoin + CO2</text>
        <dbReference type="Rhea" id="RHEA:26301"/>
        <dbReference type="ChEBI" id="CHEBI:15378"/>
        <dbReference type="ChEBI" id="CHEBI:15678"/>
        <dbReference type="ChEBI" id="CHEBI:16526"/>
        <dbReference type="ChEBI" id="CHEBI:58639"/>
        <dbReference type="EC" id="4.1.1.97"/>
    </reaction>
</comment>
<dbReference type="EMBL" id="VLLF01000001">
    <property type="protein sequence ID" value="TWI92997.1"/>
    <property type="molecule type" value="Genomic_DNA"/>
</dbReference>